<keyword evidence="5 6" id="KW-0472">Membrane</keyword>
<dbReference type="InterPro" id="IPR003339">
    <property type="entry name" value="ABC/ECF_trnsptr_transmembrane"/>
</dbReference>
<name>C6WVD7_METML</name>
<sequence>MHPFVKVLLLFLLLLLAGVVDAQRLIVLSLVLCVLALKLQYKGFLASMRRMRWFFFSIFLIYAFGTPGELLPQFPISIAPSFEGLQLGLLQISRLVIALAALSVLLATLAKTELMLALHMLLKPLGYLGLDVERFSVRLLLTLNYVDEFASKAKSGFRFRHLNEIDRELEVMPTFDAVSLEQRSFSLADKVAVVLMLFILMVMIAMRFV</sequence>
<evidence type="ECO:0000256" key="1">
    <source>
        <dbReference type="ARBA" id="ARBA00004141"/>
    </source>
</evidence>
<evidence type="ECO:0000313" key="7">
    <source>
        <dbReference type="EMBL" id="ACT47886.1"/>
    </source>
</evidence>
<dbReference type="STRING" id="583345.Mmol_0977"/>
<feature type="transmembrane region" description="Helical" evidence="6">
    <location>
        <begin position="53"/>
        <end position="71"/>
    </location>
</feature>
<gene>
    <name evidence="7" type="ordered locus">Mmol_0977</name>
</gene>
<evidence type="ECO:0000313" key="8">
    <source>
        <dbReference type="Proteomes" id="UP000002742"/>
    </source>
</evidence>
<dbReference type="Proteomes" id="UP000002742">
    <property type="component" value="Chromosome"/>
</dbReference>
<keyword evidence="8" id="KW-1185">Reference proteome</keyword>
<evidence type="ECO:0008006" key="9">
    <source>
        <dbReference type="Google" id="ProtNLM"/>
    </source>
</evidence>
<dbReference type="Pfam" id="PF02361">
    <property type="entry name" value="CbiQ"/>
    <property type="match status" value="1"/>
</dbReference>
<protein>
    <recommendedName>
        <fullName evidence="9">Cobalt transport protein</fullName>
    </recommendedName>
</protein>
<dbReference type="eggNOG" id="COG0619">
    <property type="taxonomic scope" value="Bacteria"/>
</dbReference>
<evidence type="ECO:0000256" key="2">
    <source>
        <dbReference type="ARBA" id="ARBA00008564"/>
    </source>
</evidence>
<dbReference type="OrthoDB" id="8565556at2"/>
<feature type="transmembrane region" description="Helical" evidence="6">
    <location>
        <begin position="191"/>
        <end position="208"/>
    </location>
</feature>
<dbReference type="HOGENOM" id="CLU_108519_0_0_4"/>
<dbReference type="AlphaFoldDB" id="C6WVD7"/>
<evidence type="ECO:0000256" key="6">
    <source>
        <dbReference type="SAM" id="Phobius"/>
    </source>
</evidence>
<keyword evidence="3 6" id="KW-0812">Transmembrane</keyword>
<reference evidence="8" key="1">
    <citation type="submission" date="2009-07" db="EMBL/GenBank/DDBJ databases">
        <title>Complete sequence of Methylotenera mobilis JLW8.</title>
        <authorList>
            <consortium name="US DOE Joint Genome Institute"/>
            <person name="Lucas S."/>
            <person name="Copeland A."/>
            <person name="Lapidus A."/>
            <person name="Glavina del Rio T."/>
            <person name="Tice H."/>
            <person name="Bruce D."/>
            <person name="Goodwin L."/>
            <person name="Pitluck S."/>
            <person name="LaButti K.M."/>
            <person name="Clum A."/>
            <person name="Larimer F."/>
            <person name="Land M."/>
            <person name="Hauser L."/>
            <person name="Kyrpides N."/>
            <person name="Mikhailova N."/>
            <person name="Kayluzhnaya M."/>
            <person name="Chistoserdova L."/>
        </authorList>
    </citation>
    <scope>NUCLEOTIDE SEQUENCE [LARGE SCALE GENOMIC DNA]</scope>
    <source>
        <strain evidence="8">JLW8 / ATCC BAA-1282 / DSM 17540</strain>
    </source>
</reference>
<comment type="similarity">
    <text evidence="2">Belongs to the CbiQ family.</text>
</comment>
<dbReference type="EMBL" id="CP001672">
    <property type="protein sequence ID" value="ACT47886.1"/>
    <property type="molecule type" value="Genomic_DNA"/>
</dbReference>
<dbReference type="KEGG" id="mmb:Mmol_0977"/>
<keyword evidence="4 6" id="KW-1133">Transmembrane helix</keyword>
<accession>C6WVD7</accession>
<evidence type="ECO:0000256" key="4">
    <source>
        <dbReference type="ARBA" id="ARBA00022989"/>
    </source>
</evidence>
<dbReference type="RefSeq" id="WP_015831922.1">
    <property type="nucleotide sequence ID" value="NC_012968.1"/>
</dbReference>
<evidence type="ECO:0000256" key="3">
    <source>
        <dbReference type="ARBA" id="ARBA00022692"/>
    </source>
</evidence>
<organism evidence="7 8">
    <name type="scientific">Methylotenera mobilis (strain JLW8 / ATCC BAA-1282 / DSM 17540)</name>
    <dbReference type="NCBI Taxonomy" id="583345"/>
    <lineage>
        <taxon>Bacteria</taxon>
        <taxon>Pseudomonadati</taxon>
        <taxon>Pseudomonadota</taxon>
        <taxon>Betaproteobacteria</taxon>
        <taxon>Nitrosomonadales</taxon>
        <taxon>Methylophilaceae</taxon>
        <taxon>Methylotenera</taxon>
    </lineage>
</organism>
<reference evidence="7 8" key="2">
    <citation type="journal article" date="2011" name="J. Bacteriol.">
        <title>Genomes of three methylotrophs from a single niche uncover genetic and metabolic divergence of Methylophilaceae.</title>
        <authorList>
            <person name="Lapidus A."/>
            <person name="Clum A."/>
            <person name="Labutti K."/>
            <person name="Kaluzhnaya M.G."/>
            <person name="Lim S."/>
            <person name="Beck D.A."/>
            <person name="Glavina Del Rio T."/>
            <person name="Nolan M."/>
            <person name="Mavromatis K."/>
            <person name="Huntemann M."/>
            <person name="Lucas S."/>
            <person name="Lidstrom M.E."/>
            <person name="Ivanova N."/>
            <person name="Chistoserdova L."/>
        </authorList>
    </citation>
    <scope>NUCLEOTIDE SEQUENCE [LARGE SCALE GENOMIC DNA]</scope>
    <source>
        <strain evidence="8">JLW8 / ATCC BAA-1282 / DSM 17540</strain>
    </source>
</reference>
<comment type="subcellular location">
    <subcellularLocation>
        <location evidence="1">Membrane</location>
        <topology evidence="1">Multi-pass membrane protein</topology>
    </subcellularLocation>
</comment>
<feature type="transmembrane region" description="Helical" evidence="6">
    <location>
        <begin position="92"/>
        <end position="110"/>
    </location>
</feature>
<proteinExistence type="inferred from homology"/>
<evidence type="ECO:0000256" key="5">
    <source>
        <dbReference type="ARBA" id="ARBA00023136"/>
    </source>
</evidence>
<dbReference type="GO" id="GO:0005886">
    <property type="term" value="C:plasma membrane"/>
    <property type="evidence" value="ECO:0007669"/>
    <property type="project" value="UniProtKB-ARBA"/>
</dbReference>